<dbReference type="PATRIC" id="fig|862908.3.peg.1065"/>
<dbReference type="eggNOG" id="COG1879">
    <property type="taxonomic scope" value="Bacteria"/>
</dbReference>
<dbReference type="GO" id="GO:0030313">
    <property type="term" value="C:cell envelope"/>
    <property type="evidence" value="ECO:0007669"/>
    <property type="project" value="UniProtKB-SubCell"/>
</dbReference>
<organism evidence="6 7">
    <name type="scientific">Halobacteriovorax marinus (strain ATCC BAA-682 / DSM 15412 / SJ)</name>
    <name type="common">Bacteriovorax marinus</name>
    <dbReference type="NCBI Taxonomy" id="862908"/>
    <lineage>
        <taxon>Bacteria</taxon>
        <taxon>Pseudomonadati</taxon>
        <taxon>Bdellovibrionota</taxon>
        <taxon>Bacteriovoracia</taxon>
        <taxon>Bacteriovoracales</taxon>
        <taxon>Halobacteriovoraceae</taxon>
        <taxon>Halobacteriovorax</taxon>
    </lineage>
</organism>
<dbReference type="AlphaFoldDB" id="E1WYF0"/>
<name>E1WYF0_HALMS</name>
<dbReference type="GO" id="GO:0030246">
    <property type="term" value="F:carbohydrate binding"/>
    <property type="evidence" value="ECO:0007669"/>
    <property type="project" value="UniProtKB-ARBA"/>
</dbReference>
<dbReference type="PANTHER" id="PTHR46847:SF2">
    <property type="entry name" value="ABC TRANSPORTER SUGAR-BINDING PROTEIN"/>
    <property type="match status" value="1"/>
</dbReference>
<evidence type="ECO:0000259" key="5">
    <source>
        <dbReference type="Pfam" id="PF13407"/>
    </source>
</evidence>
<gene>
    <name evidence="6" type="ordered locus">BMS_1118</name>
</gene>
<keyword evidence="7" id="KW-1185">Reference proteome</keyword>
<evidence type="ECO:0000256" key="2">
    <source>
        <dbReference type="ARBA" id="ARBA00007639"/>
    </source>
</evidence>
<dbReference type="InterPro" id="IPR028082">
    <property type="entry name" value="Peripla_BP_I"/>
</dbReference>
<dbReference type="OrthoDB" id="5287748at2"/>
<reference evidence="7" key="1">
    <citation type="journal article" date="2013" name="ISME J.">
        <title>A small predatory core genome in the divergent marine Bacteriovorax marinus SJ and the terrestrial Bdellovibrio bacteriovorus.</title>
        <authorList>
            <person name="Crossman L.C."/>
            <person name="Chen H."/>
            <person name="Cerdeno-Tarraga A.M."/>
            <person name="Brooks K."/>
            <person name="Quail M.A."/>
            <person name="Pineiro S.A."/>
            <person name="Hobley L."/>
            <person name="Sockett R.E."/>
            <person name="Bentley S.D."/>
            <person name="Parkhill J."/>
            <person name="Williams H.N."/>
            <person name="Stine O.C."/>
        </authorList>
    </citation>
    <scope>NUCLEOTIDE SEQUENCE [LARGE SCALE GENOMIC DNA]</scope>
    <source>
        <strain evidence="7">ATCC BAA-682 / DSM 15412 / SJ</strain>
    </source>
</reference>
<dbReference type="Proteomes" id="UP000008963">
    <property type="component" value="Chromosome"/>
</dbReference>
<dbReference type="STRING" id="862908.BMS_1118"/>
<dbReference type="Gene3D" id="3.40.50.2300">
    <property type="match status" value="2"/>
</dbReference>
<accession>E1WYF0</accession>
<dbReference type="SUPFAM" id="SSF53822">
    <property type="entry name" value="Periplasmic binding protein-like I"/>
    <property type="match status" value="1"/>
</dbReference>
<dbReference type="CDD" id="cd01536">
    <property type="entry name" value="PBP1_ABC_sugar_binding-like"/>
    <property type="match status" value="1"/>
</dbReference>
<dbReference type="KEGG" id="bmx:BMS_1118"/>
<dbReference type="RefSeq" id="WP_014243782.1">
    <property type="nucleotide sequence ID" value="NC_016620.1"/>
</dbReference>
<dbReference type="InterPro" id="IPR025997">
    <property type="entry name" value="SBP_2_dom"/>
</dbReference>
<sequence length="340" mass="38307">MKAAIMISLLATSIFANAKDYRVAALYWSMDIEGQVAMRKGVEQRAQQITKTTEDKILIEPYVAGNGREGAKRQIEQFYSVLKDRTPVDLIIIQPTDNSALIGPLQLANKLKIPVIAYDQYILGGELTSFITSNNYQAGKLNAQYIEKLYPNDYEIKLILVEYPRVTSTIDRVEGFIDTFKKVHQNFKILKSYSAVEPVGGKKVGEEILKDFPDKNSVDVIFTINDGGGLPIVEVLAKAKRNEIKVATIDGDPRSIQNIRDKKLTVINSAQFCSQMGRESMQAGYDFLKNKKVSKRMLIPTFPVTAKTLSSFSGMEGELPKAIKLPWSKKRWQNQIKRFE</sequence>
<dbReference type="EMBL" id="FQ312005">
    <property type="protein sequence ID" value="CBW25998.1"/>
    <property type="molecule type" value="Genomic_DNA"/>
</dbReference>
<dbReference type="Pfam" id="PF13407">
    <property type="entry name" value="Peripla_BP_4"/>
    <property type="match status" value="1"/>
</dbReference>
<evidence type="ECO:0000256" key="3">
    <source>
        <dbReference type="ARBA" id="ARBA00022729"/>
    </source>
</evidence>
<protein>
    <submittedName>
        <fullName evidence="6">D-ribose-binding protein</fullName>
    </submittedName>
</protein>
<feature type="domain" description="Periplasmic binding protein" evidence="5">
    <location>
        <begin position="31"/>
        <end position="292"/>
    </location>
</feature>
<feature type="chain" id="PRO_5003154471" evidence="4">
    <location>
        <begin position="19"/>
        <end position="340"/>
    </location>
</feature>
<comment type="similarity">
    <text evidence="2">Belongs to the bacterial solute-binding protein 2 family.</text>
</comment>
<evidence type="ECO:0000313" key="6">
    <source>
        <dbReference type="EMBL" id="CBW25998.1"/>
    </source>
</evidence>
<proteinExistence type="inferred from homology"/>
<comment type="subcellular location">
    <subcellularLocation>
        <location evidence="1">Cell envelope</location>
    </subcellularLocation>
</comment>
<keyword evidence="3 4" id="KW-0732">Signal</keyword>
<dbReference type="HOGENOM" id="CLU_786995_0_0_7"/>
<evidence type="ECO:0000256" key="1">
    <source>
        <dbReference type="ARBA" id="ARBA00004196"/>
    </source>
</evidence>
<feature type="signal peptide" evidence="4">
    <location>
        <begin position="1"/>
        <end position="18"/>
    </location>
</feature>
<evidence type="ECO:0000256" key="4">
    <source>
        <dbReference type="SAM" id="SignalP"/>
    </source>
</evidence>
<dbReference type="PANTHER" id="PTHR46847">
    <property type="entry name" value="D-ALLOSE-BINDING PERIPLASMIC PROTEIN-RELATED"/>
    <property type="match status" value="1"/>
</dbReference>
<evidence type="ECO:0000313" key="7">
    <source>
        <dbReference type="Proteomes" id="UP000008963"/>
    </source>
</evidence>